<evidence type="ECO:0000259" key="5">
    <source>
        <dbReference type="PROSITE" id="PS50949"/>
    </source>
</evidence>
<dbReference type="SUPFAM" id="SSF64288">
    <property type="entry name" value="Chorismate lyase-like"/>
    <property type="match status" value="1"/>
</dbReference>
<comment type="caution">
    <text evidence="6">The sequence shown here is derived from an EMBL/GenBank/DDBJ whole genome shotgun (WGS) entry which is preliminary data.</text>
</comment>
<dbReference type="SMART" id="SM00345">
    <property type="entry name" value="HTH_GNTR"/>
    <property type="match status" value="1"/>
</dbReference>
<evidence type="ECO:0000256" key="3">
    <source>
        <dbReference type="ARBA" id="ARBA00023163"/>
    </source>
</evidence>
<dbReference type="Pfam" id="PF07702">
    <property type="entry name" value="UTRA"/>
    <property type="match status" value="1"/>
</dbReference>
<dbReference type="InterPro" id="IPR050679">
    <property type="entry name" value="Bact_HTH_transcr_reg"/>
</dbReference>
<feature type="domain" description="HTH gntR-type" evidence="5">
    <location>
        <begin position="4"/>
        <end position="72"/>
    </location>
</feature>
<organism evidence="6 7">
    <name type="scientific">Streptomyces ehimensis</name>
    <dbReference type="NCBI Taxonomy" id="68195"/>
    <lineage>
        <taxon>Bacteria</taxon>
        <taxon>Bacillati</taxon>
        <taxon>Actinomycetota</taxon>
        <taxon>Actinomycetes</taxon>
        <taxon>Kitasatosporales</taxon>
        <taxon>Streptomycetaceae</taxon>
        <taxon>Streptomyces</taxon>
    </lineage>
</organism>
<dbReference type="InterPro" id="IPR036390">
    <property type="entry name" value="WH_DNA-bd_sf"/>
</dbReference>
<dbReference type="InterPro" id="IPR000524">
    <property type="entry name" value="Tscrpt_reg_HTH_GntR"/>
</dbReference>
<evidence type="ECO:0000256" key="1">
    <source>
        <dbReference type="ARBA" id="ARBA00023015"/>
    </source>
</evidence>
<keyword evidence="7" id="KW-1185">Reference proteome</keyword>
<evidence type="ECO:0000313" key="7">
    <source>
        <dbReference type="Proteomes" id="UP001595990"/>
    </source>
</evidence>
<dbReference type="Gene3D" id="3.40.1410.10">
    <property type="entry name" value="Chorismate lyase-like"/>
    <property type="match status" value="1"/>
</dbReference>
<dbReference type="SUPFAM" id="SSF46785">
    <property type="entry name" value="Winged helix' DNA-binding domain"/>
    <property type="match status" value="1"/>
</dbReference>
<name>A0ABV9BMQ9_9ACTN</name>
<dbReference type="EMBL" id="JBHSFS010000009">
    <property type="protein sequence ID" value="MFC4515380.1"/>
    <property type="molecule type" value="Genomic_DNA"/>
</dbReference>
<feature type="region of interest" description="Disordered" evidence="4">
    <location>
        <begin position="324"/>
        <end position="357"/>
    </location>
</feature>
<sequence>MANAYTYEIVADALRHQIETGKLKEGARLPSEAALADEHSVSVPTLREALRLLEADGLVEKQQGKGNYVSQTRPRITYVRGRQSRSPSTEKALKVHVRAGEVDATRPIAELLGVSEGTALAQYVYLSFQDAKPQVLTRVYVPQAVARHMSPETDPSPWGDHIQAGLSAAGVQVAATAERLVARLPRSEEAELLRIARKAPVTAIERTLLDGMNRVVAVALLTLRGDSTEAVFIDESRVKAPSDSPLRRLPWNTPDGSPCFLSPADAVDGPVARIADALEANQVKTAIEVLAGIRAILDNPRSDFPTFTFALRRAAESLEEMLRIAEGRGAPMPPTDSDEPNDGTNRADGDETDKALQ</sequence>
<feature type="compositionally biased region" description="Basic and acidic residues" evidence="4">
    <location>
        <begin position="345"/>
        <end position="357"/>
    </location>
</feature>
<dbReference type="InterPro" id="IPR028978">
    <property type="entry name" value="Chorismate_lyase_/UTRA_dom_sf"/>
</dbReference>
<gene>
    <name evidence="6" type="ORF">ACFPEN_20820</name>
</gene>
<dbReference type="Gene3D" id="1.10.10.10">
    <property type="entry name" value="Winged helix-like DNA-binding domain superfamily/Winged helix DNA-binding domain"/>
    <property type="match status" value="1"/>
</dbReference>
<dbReference type="Pfam" id="PF00392">
    <property type="entry name" value="GntR"/>
    <property type="match status" value="1"/>
</dbReference>
<proteinExistence type="predicted"/>
<dbReference type="InterPro" id="IPR036388">
    <property type="entry name" value="WH-like_DNA-bd_sf"/>
</dbReference>
<keyword evidence="2" id="KW-0238">DNA-binding</keyword>
<dbReference type="CDD" id="cd07377">
    <property type="entry name" value="WHTH_GntR"/>
    <property type="match status" value="1"/>
</dbReference>
<keyword evidence="3" id="KW-0804">Transcription</keyword>
<dbReference type="PROSITE" id="PS50949">
    <property type="entry name" value="HTH_GNTR"/>
    <property type="match status" value="1"/>
</dbReference>
<evidence type="ECO:0000256" key="2">
    <source>
        <dbReference type="ARBA" id="ARBA00023125"/>
    </source>
</evidence>
<dbReference type="PRINTS" id="PR00035">
    <property type="entry name" value="HTHGNTR"/>
</dbReference>
<keyword evidence="1" id="KW-0805">Transcription regulation</keyword>
<evidence type="ECO:0000256" key="4">
    <source>
        <dbReference type="SAM" id="MobiDB-lite"/>
    </source>
</evidence>
<dbReference type="PANTHER" id="PTHR44846:SF17">
    <property type="entry name" value="GNTR-FAMILY TRANSCRIPTIONAL REGULATOR"/>
    <property type="match status" value="1"/>
</dbReference>
<accession>A0ABV9BMQ9</accession>
<protein>
    <submittedName>
        <fullName evidence="6">GntR family transcriptional regulator</fullName>
    </submittedName>
</protein>
<evidence type="ECO:0000313" key="6">
    <source>
        <dbReference type="EMBL" id="MFC4515380.1"/>
    </source>
</evidence>
<dbReference type="SMART" id="SM00866">
    <property type="entry name" value="UTRA"/>
    <property type="match status" value="1"/>
</dbReference>
<dbReference type="Proteomes" id="UP001595990">
    <property type="component" value="Unassembled WGS sequence"/>
</dbReference>
<reference evidence="7" key="1">
    <citation type="journal article" date="2019" name="Int. J. Syst. Evol. Microbiol.">
        <title>The Global Catalogue of Microorganisms (GCM) 10K type strain sequencing project: providing services to taxonomists for standard genome sequencing and annotation.</title>
        <authorList>
            <consortium name="The Broad Institute Genomics Platform"/>
            <consortium name="The Broad Institute Genome Sequencing Center for Infectious Disease"/>
            <person name="Wu L."/>
            <person name="Ma J."/>
        </authorList>
    </citation>
    <scope>NUCLEOTIDE SEQUENCE [LARGE SCALE GENOMIC DNA]</scope>
    <source>
        <strain evidence="7">CECT 8064</strain>
    </source>
</reference>
<dbReference type="RefSeq" id="WP_417923258.1">
    <property type="nucleotide sequence ID" value="NZ_JBHSFS010000009.1"/>
</dbReference>
<dbReference type="PANTHER" id="PTHR44846">
    <property type="entry name" value="MANNOSYL-D-GLYCERATE TRANSPORT/METABOLISM SYSTEM REPRESSOR MNGR-RELATED"/>
    <property type="match status" value="1"/>
</dbReference>
<dbReference type="InterPro" id="IPR011663">
    <property type="entry name" value="UTRA"/>
</dbReference>